<dbReference type="Pfam" id="PF24692">
    <property type="entry name" value="DUF7659"/>
    <property type="match status" value="1"/>
</dbReference>
<protein>
    <submittedName>
        <fullName evidence="2">Uncharacterized protein</fullName>
    </submittedName>
</protein>
<sequence>MTYEEMKNKHQNEYDTFAKDKIFYIFTSSKEEFEKKLKEYGLNREDICSIGYGGFIRKKDKEALKNLTQRHRKEKQEAIEQDKDGSGFIKSMFIYELWSHEFAYTYDTEDTLNDLGYTMEQINNDEALKNGLDLAIQYFYKN</sequence>
<name>A0ABP2NLT1_9FIRM</name>
<keyword evidence="3" id="KW-1185">Reference proteome</keyword>
<dbReference type="RefSeq" id="WP_008538244.1">
    <property type="nucleotide sequence ID" value="NZ_JH601090.1"/>
</dbReference>
<comment type="caution">
    <text evidence="2">The sequence shown here is derived from an EMBL/GenBank/DDBJ whole genome shotgun (WGS) entry which is preliminary data.</text>
</comment>
<gene>
    <name evidence="2" type="ORF">HMPREF9454_00967</name>
</gene>
<accession>A0ABP2NLT1</accession>
<reference evidence="2 3" key="1">
    <citation type="submission" date="2012-01" db="EMBL/GenBank/DDBJ databases">
        <title>The Genome Sequence of Megamonas funiformis YIT 11815.</title>
        <authorList>
            <consortium name="The Broad Institute Genome Sequencing Platform"/>
            <person name="Earl A."/>
            <person name="Ward D."/>
            <person name="Feldgarden M."/>
            <person name="Gevers D."/>
            <person name="Morotomi M."/>
            <person name="Young S.K."/>
            <person name="Zeng Q."/>
            <person name="Gargeya S."/>
            <person name="Fitzgerald M."/>
            <person name="Haas B."/>
            <person name="Abouelleil A."/>
            <person name="Alvarado L."/>
            <person name="Arachchi H.M."/>
            <person name="Berlin A."/>
            <person name="Chapman S.B."/>
            <person name="Gearin G."/>
            <person name="Goldberg J."/>
            <person name="Griggs A."/>
            <person name="Gujja S."/>
            <person name="Hansen M."/>
            <person name="Heiman D."/>
            <person name="Howarth C."/>
            <person name="Larimer J."/>
            <person name="Lui A."/>
            <person name="MacDonald P.J.P."/>
            <person name="McCowen C."/>
            <person name="Montmayeur A."/>
            <person name="Murphy C."/>
            <person name="Neiman D."/>
            <person name="Pearson M."/>
            <person name="Priest M."/>
            <person name="Roberts A."/>
            <person name="Saif S."/>
            <person name="Shea T."/>
            <person name="Sisk P."/>
            <person name="Stolte C."/>
            <person name="Sykes S."/>
            <person name="Wortman J."/>
            <person name="Nusbaum C."/>
            <person name="Birren B."/>
        </authorList>
    </citation>
    <scope>NUCLEOTIDE SEQUENCE [LARGE SCALE GENOMIC DNA]</scope>
    <source>
        <strain evidence="2 3">YIT 11815</strain>
    </source>
</reference>
<organism evidence="2 3">
    <name type="scientific">Megamonas funiformis YIT 11815</name>
    <dbReference type="NCBI Taxonomy" id="742816"/>
    <lineage>
        <taxon>Bacteria</taxon>
        <taxon>Bacillati</taxon>
        <taxon>Bacillota</taxon>
        <taxon>Negativicutes</taxon>
        <taxon>Selenomonadales</taxon>
        <taxon>Selenomonadaceae</taxon>
        <taxon>Megamonas</taxon>
    </lineage>
</organism>
<evidence type="ECO:0000313" key="2">
    <source>
        <dbReference type="EMBL" id="EHR37663.1"/>
    </source>
</evidence>
<feature type="coiled-coil region" evidence="1">
    <location>
        <begin position="57"/>
        <end position="84"/>
    </location>
</feature>
<dbReference type="GeneID" id="62778328"/>
<proteinExistence type="predicted"/>
<keyword evidence="1" id="KW-0175">Coiled coil</keyword>
<evidence type="ECO:0000313" key="3">
    <source>
        <dbReference type="Proteomes" id="UP000005963"/>
    </source>
</evidence>
<dbReference type="Proteomes" id="UP000005963">
    <property type="component" value="Unassembled WGS sequence"/>
</dbReference>
<dbReference type="EMBL" id="ADMB01000047">
    <property type="protein sequence ID" value="EHR37663.1"/>
    <property type="molecule type" value="Genomic_DNA"/>
</dbReference>
<dbReference type="InterPro" id="IPR056076">
    <property type="entry name" value="DUF7659"/>
</dbReference>
<evidence type="ECO:0000256" key="1">
    <source>
        <dbReference type="SAM" id="Coils"/>
    </source>
</evidence>